<feature type="region of interest" description="Disordered" evidence="1">
    <location>
        <begin position="187"/>
        <end position="214"/>
    </location>
</feature>
<proteinExistence type="predicted"/>
<evidence type="ECO:0000256" key="1">
    <source>
        <dbReference type="SAM" id="MobiDB-lite"/>
    </source>
</evidence>
<dbReference type="RefSeq" id="WP_359658286.1">
    <property type="nucleotide sequence ID" value="NZ_JBEXZP010000306.1"/>
</dbReference>
<reference evidence="2 3" key="1">
    <citation type="submission" date="2024-06" db="EMBL/GenBank/DDBJ databases">
        <title>The Natural Products Discovery Center: Release of the First 8490 Sequenced Strains for Exploring Actinobacteria Biosynthetic Diversity.</title>
        <authorList>
            <person name="Kalkreuter E."/>
            <person name="Kautsar S.A."/>
            <person name="Yang D."/>
            <person name="Bader C.D."/>
            <person name="Teijaro C.N."/>
            <person name="Fluegel L."/>
            <person name="Davis C.M."/>
            <person name="Simpson J.R."/>
            <person name="Lauterbach L."/>
            <person name="Steele A.D."/>
            <person name="Gui C."/>
            <person name="Meng S."/>
            <person name="Li G."/>
            <person name="Viehrig K."/>
            <person name="Ye F."/>
            <person name="Su P."/>
            <person name="Kiefer A.F."/>
            <person name="Nichols A."/>
            <person name="Cepeda A.J."/>
            <person name="Yan W."/>
            <person name="Fan B."/>
            <person name="Jiang Y."/>
            <person name="Adhikari A."/>
            <person name="Zheng C.-J."/>
            <person name="Schuster L."/>
            <person name="Cowan T.M."/>
            <person name="Smanski M.J."/>
            <person name="Chevrette M.G."/>
            <person name="De Carvalho L.P.S."/>
            <person name="Shen B."/>
        </authorList>
    </citation>
    <scope>NUCLEOTIDE SEQUENCE [LARGE SCALE GENOMIC DNA]</scope>
    <source>
        <strain evidence="2 3">NPDC006337</strain>
    </source>
</reference>
<accession>A0ABV2W973</accession>
<keyword evidence="3" id="KW-1185">Reference proteome</keyword>
<dbReference type="EMBL" id="JBEXZR010000015">
    <property type="protein sequence ID" value="MEU0709246.1"/>
    <property type="molecule type" value="Genomic_DNA"/>
</dbReference>
<evidence type="ECO:0000313" key="3">
    <source>
        <dbReference type="Proteomes" id="UP001550378"/>
    </source>
</evidence>
<evidence type="ECO:0000313" key="2">
    <source>
        <dbReference type="EMBL" id="MEU0709246.1"/>
    </source>
</evidence>
<organism evidence="2 3">
    <name type="scientific">Streptomyces lavendulocolor</name>
    <dbReference type="NCBI Taxonomy" id="67316"/>
    <lineage>
        <taxon>Bacteria</taxon>
        <taxon>Bacillati</taxon>
        <taxon>Actinomycetota</taxon>
        <taxon>Actinomycetes</taxon>
        <taxon>Kitasatosporales</taxon>
        <taxon>Streptomycetaceae</taxon>
        <taxon>Streptomyces</taxon>
    </lineage>
</organism>
<protein>
    <recommendedName>
        <fullName evidence="4">Anti-sigma factor</fullName>
    </recommendedName>
</protein>
<dbReference type="Proteomes" id="UP001550378">
    <property type="component" value="Unassembled WGS sequence"/>
</dbReference>
<name>A0ABV2W973_9ACTN</name>
<sequence>MDQLKQQLREAAHAHRPDRARILARVERGMAAPAEDGHPHRTVPRTSWLRVAGATAAVAAVLAAGGYTAATVLGTDRPDHVTGTPAAAPLHAEGAVDRHSNEFWAQSNITVTAPRPLTALTVDLRVAQTGGVAGTGHWRTRPAEDFTVSVREEDGALRYTWTLKPGRTAPAGRHVFAGQYNHAEGARSAGADRFTVTATDDSGERTTKSGGFAP</sequence>
<evidence type="ECO:0008006" key="4">
    <source>
        <dbReference type="Google" id="ProtNLM"/>
    </source>
</evidence>
<gene>
    <name evidence="2" type="ORF">ABZ508_17970</name>
</gene>
<comment type="caution">
    <text evidence="2">The sequence shown here is derived from an EMBL/GenBank/DDBJ whole genome shotgun (WGS) entry which is preliminary data.</text>
</comment>